<accession>A0AAV9Y1U7</accession>
<evidence type="ECO:0000313" key="6">
    <source>
        <dbReference type="Proteomes" id="UP001311799"/>
    </source>
</evidence>
<proteinExistence type="inferred from homology"/>
<dbReference type="Gene3D" id="3.40.50.150">
    <property type="entry name" value="Vaccinia Virus protein VP39"/>
    <property type="match status" value="1"/>
</dbReference>
<dbReference type="EC" id="2.1.1.-" evidence="4"/>
<keyword evidence="6" id="KW-1185">Reference proteome</keyword>
<protein>
    <recommendedName>
        <fullName evidence="4">tRNA N(3)-methylcytidine methyltransferase</fullName>
        <ecNumber evidence="4">2.1.1.-</ecNumber>
    </recommendedName>
</protein>
<evidence type="ECO:0000313" key="5">
    <source>
        <dbReference type="EMBL" id="KAK6588646.1"/>
    </source>
</evidence>
<name>A0AAV9Y1U7_9CRYT</name>
<organism evidence="5 6">
    <name type="scientific">Cryptosporidium xiaoi</name>
    <dbReference type="NCBI Taxonomy" id="659607"/>
    <lineage>
        <taxon>Eukaryota</taxon>
        <taxon>Sar</taxon>
        <taxon>Alveolata</taxon>
        <taxon>Apicomplexa</taxon>
        <taxon>Conoidasida</taxon>
        <taxon>Coccidia</taxon>
        <taxon>Eucoccidiorida</taxon>
        <taxon>Eimeriorina</taxon>
        <taxon>Cryptosporidiidae</taxon>
        <taxon>Cryptosporidium</taxon>
    </lineage>
</organism>
<keyword evidence="2 4" id="KW-0489">Methyltransferase</keyword>
<dbReference type="InterPro" id="IPR029063">
    <property type="entry name" value="SAM-dependent_MTases_sf"/>
</dbReference>
<reference evidence="5 6" key="1">
    <citation type="submission" date="2023-10" db="EMBL/GenBank/DDBJ databases">
        <title>Comparative genomics analysis reveals potential genetic determinants of host preference in Cryptosporidium xiaoi.</title>
        <authorList>
            <person name="Xiao L."/>
            <person name="Li J."/>
        </authorList>
    </citation>
    <scope>NUCLEOTIDE SEQUENCE [LARGE SCALE GENOMIC DNA]</scope>
    <source>
        <strain evidence="5 6">52996</strain>
    </source>
</reference>
<sequence>MEEKVIIKDENQKFYDSDVAKKFELTKEMIQESQRIVDSDKDTIPKFWKEKYINESVKNWDKFYKRNNINFFLDRHWIEKEFEELIHSGNRANNNELLIEFGCGVGNSILPLLQISASLHFIGFDCSVRAVNLFEERWNKLLLSLGEHGTEVPEICKNYSSCLDNEKLNCQYLNGPLCPFNYCSNTINNKFDKNPINCENTNDESKNTFICKNNTKCNRLRTFVFDIVQGEIPDYICYPNMANYGLLIFVLSAIHPKYHQDVVNRCSKVLKPGAILLFRDYGRYDLAQLRFAKSSKSKIADNFYVRNDGTFAYYFTTDEIKTLFENAGFKVISNNYCLREVTNRKTNVSMKRVWIQSKFSKI</sequence>
<dbReference type="GO" id="GO:0008173">
    <property type="term" value="F:RNA methyltransferase activity"/>
    <property type="evidence" value="ECO:0007669"/>
    <property type="project" value="UniProtKB-ARBA"/>
</dbReference>
<comment type="similarity">
    <text evidence="1 4">Belongs to the methyltransferase superfamily. METL family.</text>
</comment>
<dbReference type="AlphaFoldDB" id="A0AAV9Y1U7"/>
<dbReference type="GO" id="GO:0032259">
    <property type="term" value="P:methylation"/>
    <property type="evidence" value="ECO:0007669"/>
    <property type="project" value="UniProtKB-KW"/>
</dbReference>
<dbReference type="GO" id="GO:0008757">
    <property type="term" value="F:S-adenosylmethionine-dependent methyltransferase activity"/>
    <property type="evidence" value="ECO:0007669"/>
    <property type="project" value="UniProtKB-ARBA"/>
</dbReference>
<comment type="caution">
    <text evidence="5">The sequence shown here is derived from an EMBL/GenBank/DDBJ whole genome shotgun (WGS) entry which is preliminary data.</text>
</comment>
<keyword evidence="3 4" id="KW-0808">Transferase</keyword>
<evidence type="ECO:0000256" key="2">
    <source>
        <dbReference type="ARBA" id="ARBA00022603"/>
    </source>
</evidence>
<dbReference type="Proteomes" id="UP001311799">
    <property type="component" value="Unassembled WGS sequence"/>
</dbReference>
<dbReference type="InterPro" id="IPR026113">
    <property type="entry name" value="METTL2/6/8-like"/>
</dbReference>
<evidence type="ECO:0000256" key="4">
    <source>
        <dbReference type="PIRNR" id="PIRNR037755"/>
    </source>
</evidence>
<evidence type="ECO:0000256" key="1">
    <source>
        <dbReference type="ARBA" id="ARBA00009725"/>
    </source>
</evidence>
<gene>
    <name evidence="5" type="ORF">RS030_3417</name>
</gene>
<comment type="function">
    <text evidence="4">S-adenosyl-L-methionine-dependent methyltransferase.</text>
</comment>
<dbReference type="SUPFAM" id="SSF53335">
    <property type="entry name" value="S-adenosyl-L-methionine-dependent methyltransferases"/>
    <property type="match status" value="1"/>
</dbReference>
<dbReference type="PANTHER" id="PTHR22809">
    <property type="entry name" value="METHYLTRANSFERASE-RELATED"/>
    <property type="match status" value="1"/>
</dbReference>
<dbReference type="EMBL" id="JAWDEY010000031">
    <property type="protein sequence ID" value="KAK6588646.1"/>
    <property type="molecule type" value="Genomic_DNA"/>
</dbReference>
<dbReference type="Pfam" id="PF13489">
    <property type="entry name" value="Methyltransf_23"/>
    <property type="match status" value="1"/>
</dbReference>
<dbReference type="PANTHER" id="PTHR22809:SF5">
    <property type="entry name" value="TRNA N(3)-METHYLCYTIDINE METHYLTRANSFERASE METTL6"/>
    <property type="match status" value="1"/>
</dbReference>
<dbReference type="PIRSF" id="PIRSF037755">
    <property type="entry name" value="Mettl2_prd"/>
    <property type="match status" value="1"/>
</dbReference>
<evidence type="ECO:0000256" key="3">
    <source>
        <dbReference type="ARBA" id="ARBA00022679"/>
    </source>
</evidence>